<sequence length="333" mass="38457">MLKDQRDVPMLCLMLNIVEALAIGVPLIYGLNLWQPPLPLLTRNLAGLAYVVTNVVLFQERFTLCLHFASHRAIFHNEMLNGILNWAFAPFFGVPCGVYKLHHVIMHHVENNHDLDISSTEHYQRDSWADFGRYWLHFAVLIWFELPRYCARTSRWTWMAKIIGGMLAWVAAMLFLATYVNTLATVWCFVVPHIVAMTAMAFGNWSQHIFVNPKDAQSNYALTYNCIDTKVNQTTFNDGYHIVHHANARLHWTEMPQYFYDNKEKHIAGGALTFRGVHFFDVGILVMTKRLDKLAKHYVHLGPKDQAPSLEAIEEKLRAWLRPVPPAQEKKSK</sequence>
<dbReference type="PANTHER" id="PTHR36459">
    <property type="entry name" value="ORF"/>
    <property type="match status" value="1"/>
</dbReference>
<dbReference type="Pfam" id="PF00487">
    <property type="entry name" value="FA_desaturase"/>
    <property type="match status" value="1"/>
</dbReference>
<evidence type="ECO:0000313" key="3">
    <source>
        <dbReference type="EMBL" id="CAE0585722.1"/>
    </source>
</evidence>
<dbReference type="EMBL" id="HBIQ01084073">
    <property type="protein sequence ID" value="CAE0585722.1"/>
    <property type="molecule type" value="Transcribed_RNA"/>
</dbReference>
<feature type="transmembrane region" description="Helical" evidence="1">
    <location>
        <begin position="158"/>
        <end position="178"/>
    </location>
</feature>
<feature type="transmembrane region" description="Helical" evidence="1">
    <location>
        <begin position="40"/>
        <end position="58"/>
    </location>
</feature>
<gene>
    <name evidence="3" type="ORF">SACU0126_LOCUS26853</name>
</gene>
<feature type="transmembrane region" description="Helical" evidence="1">
    <location>
        <begin position="184"/>
        <end position="205"/>
    </location>
</feature>
<keyword evidence="1" id="KW-0812">Transmembrane</keyword>
<dbReference type="InterPro" id="IPR005804">
    <property type="entry name" value="FA_desaturase_dom"/>
</dbReference>
<dbReference type="AlphaFoldDB" id="A0A7S3X0U9"/>
<dbReference type="GO" id="GO:0006629">
    <property type="term" value="P:lipid metabolic process"/>
    <property type="evidence" value="ECO:0007669"/>
    <property type="project" value="InterPro"/>
</dbReference>
<protein>
    <recommendedName>
        <fullName evidence="2">Fatty acid desaturase domain-containing protein</fullName>
    </recommendedName>
</protein>
<evidence type="ECO:0000259" key="2">
    <source>
        <dbReference type="Pfam" id="PF00487"/>
    </source>
</evidence>
<proteinExistence type="predicted"/>
<dbReference type="CDD" id="cd01060">
    <property type="entry name" value="Membrane-FADS-like"/>
    <property type="match status" value="1"/>
</dbReference>
<keyword evidence="1" id="KW-0472">Membrane</keyword>
<accession>A0A7S3X0U9</accession>
<feature type="transmembrane region" description="Helical" evidence="1">
    <location>
        <begin position="12"/>
        <end position="34"/>
    </location>
</feature>
<keyword evidence="1" id="KW-1133">Transmembrane helix</keyword>
<name>A0A7S3X0U9_9SPIT</name>
<reference evidence="3" key="1">
    <citation type="submission" date="2021-01" db="EMBL/GenBank/DDBJ databases">
        <authorList>
            <person name="Corre E."/>
            <person name="Pelletier E."/>
            <person name="Niang G."/>
            <person name="Scheremetjew M."/>
            <person name="Finn R."/>
            <person name="Kale V."/>
            <person name="Holt S."/>
            <person name="Cochrane G."/>
            <person name="Meng A."/>
            <person name="Brown T."/>
            <person name="Cohen L."/>
        </authorList>
    </citation>
    <scope>NUCLEOTIDE SEQUENCE</scope>
    <source>
        <strain evidence="3">SPMC142</strain>
    </source>
</reference>
<dbReference type="PANTHER" id="PTHR36459:SF1">
    <property type="entry name" value="FATTY ACID DESATURASE DOMAIN-CONTAINING PROTEIN-RELATED"/>
    <property type="match status" value="1"/>
</dbReference>
<feature type="domain" description="Fatty acid desaturase" evidence="2">
    <location>
        <begin position="52"/>
        <end position="264"/>
    </location>
</feature>
<organism evidence="3">
    <name type="scientific">Strombidinopsis acuminata</name>
    <dbReference type="NCBI Taxonomy" id="141414"/>
    <lineage>
        <taxon>Eukaryota</taxon>
        <taxon>Sar</taxon>
        <taxon>Alveolata</taxon>
        <taxon>Ciliophora</taxon>
        <taxon>Intramacronucleata</taxon>
        <taxon>Spirotrichea</taxon>
        <taxon>Choreotrichia</taxon>
        <taxon>Choreotrichida</taxon>
        <taxon>Strombidinopsidae</taxon>
        <taxon>Strombidinopsis</taxon>
    </lineage>
</organism>
<evidence type="ECO:0000256" key="1">
    <source>
        <dbReference type="SAM" id="Phobius"/>
    </source>
</evidence>